<reference evidence="3 4" key="1">
    <citation type="journal article" date="2007" name="Science">
        <title>Sea anemone genome reveals ancestral eumetazoan gene repertoire and genomic organization.</title>
        <authorList>
            <person name="Putnam N.H."/>
            <person name="Srivastava M."/>
            <person name="Hellsten U."/>
            <person name="Dirks B."/>
            <person name="Chapman J."/>
            <person name="Salamov A."/>
            <person name="Terry A."/>
            <person name="Shapiro H."/>
            <person name="Lindquist E."/>
            <person name="Kapitonov V.V."/>
            <person name="Jurka J."/>
            <person name="Genikhovich G."/>
            <person name="Grigoriev I.V."/>
            <person name="Lucas S.M."/>
            <person name="Steele R.E."/>
            <person name="Finnerty J.R."/>
            <person name="Technau U."/>
            <person name="Martindale M.Q."/>
            <person name="Rokhsar D.S."/>
        </authorList>
    </citation>
    <scope>NUCLEOTIDE SEQUENCE [LARGE SCALE GENOMIC DNA]</scope>
    <source>
        <strain evidence="4">CH2 X CH6</strain>
    </source>
</reference>
<proteinExistence type="predicted"/>
<dbReference type="AlphaFoldDB" id="A7T101"/>
<dbReference type="HOGENOM" id="CLU_1827612_0_0_1"/>
<name>A7T101_NEMVE</name>
<feature type="chain" id="PRO_5002712472" description="DUF4773 domain-containing protein" evidence="1">
    <location>
        <begin position="22"/>
        <end position="141"/>
    </location>
</feature>
<keyword evidence="4" id="KW-1185">Reference proteome</keyword>
<evidence type="ECO:0000259" key="2">
    <source>
        <dbReference type="Pfam" id="PF15998"/>
    </source>
</evidence>
<feature type="signal peptide" evidence="1">
    <location>
        <begin position="1"/>
        <end position="21"/>
    </location>
</feature>
<feature type="domain" description="DUF4773" evidence="2">
    <location>
        <begin position="33"/>
        <end position="88"/>
    </location>
</feature>
<organism evidence="3 4">
    <name type="scientific">Nematostella vectensis</name>
    <name type="common">Starlet sea anemone</name>
    <dbReference type="NCBI Taxonomy" id="45351"/>
    <lineage>
        <taxon>Eukaryota</taxon>
        <taxon>Metazoa</taxon>
        <taxon>Cnidaria</taxon>
        <taxon>Anthozoa</taxon>
        <taxon>Hexacorallia</taxon>
        <taxon>Actiniaria</taxon>
        <taxon>Edwardsiidae</taxon>
        <taxon>Nematostella</taxon>
    </lineage>
</organism>
<evidence type="ECO:0000256" key="1">
    <source>
        <dbReference type="SAM" id="SignalP"/>
    </source>
</evidence>
<dbReference type="InParanoid" id="A7T101"/>
<keyword evidence="1" id="KW-0732">Signal</keyword>
<gene>
    <name evidence="3" type="ORF">NEMVEDRAFT_v1g248423</name>
</gene>
<sequence>MSFLGLCLIAGLCLLIVAAKAEHMPDRVFQVSSAVNPPPICVGIPHVDLLKACVKFSNISYNKDHFGGCISVGLEALGFEKDFPLGCIYSSKKESVRMRRLRRLLRRLVRRRYYMKSFSEFQRMVQRGKNARKESFGDVEN</sequence>
<evidence type="ECO:0000313" key="3">
    <source>
        <dbReference type="EMBL" id="EDO30365.1"/>
    </source>
</evidence>
<protein>
    <recommendedName>
        <fullName evidence="2">DUF4773 domain-containing protein</fullName>
    </recommendedName>
</protein>
<dbReference type="STRING" id="45351.A7T101"/>
<dbReference type="InterPro" id="IPR031941">
    <property type="entry name" value="DUF4773"/>
</dbReference>
<dbReference type="EMBL" id="DS470063">
    <property type="protein sequence ID" value="EDO30365.1"/>
    <property type="molecule type" value="Genomic_DNA"/>
</dbReference>
<dbReference type="Proteomes" id="UP000001593">
    <property type="component" value="Unassembled WGS sequence"/>
</dbReference>
<evidence type="ECO:0000313" key="4">
    <source>
        <dbReference type="Proteomes" id="UP000001593"/>
    </source>
</evidence>
<accession>A7T101</accession>
<dbReference type="Pfam" id="PF15998">
    <property type="entry name" value="DUF4773"/>
    <property type="match status" value="1"/>
</dbReference>